<accession>A0AAW4PAP8</accession>
<dbReference type="AlphaFoldDB" id="A0AAW4PAP8"/>
<dbReference type="PANTHER" id="PTHR28008">
    <property type="entry name" value="DOMAIN PROTEIN, PUTATIVE (AFU_ORTHOLOGUE AFUA_3G10980)-RELATED"/>
    <property type="match status" value="1"/>
</dbReference>
<dbReference type="NCBIfam" id="NF037970">
    <property type="entry name" value="vanZ_1"/>
    <property type="match status" value="1"/>
</dbReference>
<dbReference type="Pfam" id="PF04892">
    <property type="entry name" value="VanZ"/>
    <property type="match status" value="1"/>
</dbReference>
<protein>
    <submittedName>
        <fullName evidence="3">VanZ family protein</fullName>
    </submittedName>
</protein>
<feature type="transmembrane region" description="Helical" evidence="1">
    <location>
        <begin position="52"/>
        <end position="68"/>
    </location>
</feature>
<feature type="domain" description="VanZ-like" evidence="2">
    <location>
        <begin position="45"/>
        <end position="122"/>
    </location>
</feature>
<feature type="transmembrane region" description="Helical" evidence="1">
    <location>
        <begin position="80"/>
        <end position="100"/>
    </location>
</feature>
<comment type="caution">
    <text evidence="3">The sequence shown here is derived from an EMBL/GenBank/DDBJ whole genome shotgun (WGS) entry which is preliminary data.</text>
</comment>
<dbReference type="RefSeq" id="WP_220579623.1">
    <property type="nucleotide sequence ID" value="NZ_RKLT01000002.1"/>
</dbReference>
<organism evidence="3 4">
    <name type="scientific">Haloarcula nitratireducens</name>
    <dbReference type="NCBI Taxonomy" id="2487749"/>
    <lineage>
        <taxon>Archaea</taxon>
        <taxon>Methanobacteriati</taxon>
        <taxon>Methanobacteriota</taxon>
        <taxon>Stenosarchaea group</taxon>
        <taxon>Halobacteria</taxon>
        <taxon>Halobacteriales</taxon>
        <taxon>Haloarculaceae</taxon>
        <taxon>Haloarcula</taxon>
    </lineage>
</organism>
<evidence type="ECO:0000313" key="3">
    <source>
        <dbReference type="EMBL" id="MBX0294969.1"/>
    </source>
</evidence>
<name>A0AAW4PAP8_9EURY</name>
<dbReference type="PANTHER" id="PTHR28008:SF1">
    <property type="entry name" value="DOMAIN PROTEIN, PUTATIVE (AFU_ORTHOLOGUE AFUA_3G10980)-RELATED"/>
    <property type="match status" value="1"/>
</dbReference>
<reference evidence="3 4" key="1">
    <citation type="submission" date="2021-06" db="EMBL/GenBank/DDBJ databases">
        <title>Halomicroarcula sp. a new haloarchaeum isolated from saline soil.</title>
        <authorList>
            <person name="Duran-Viseras A."/>
            <person name="Sanchez-Porro C."/>
            <person name="Ventosa A."/>
        </authorList>
    </citation>
    <scope>NUCLEOTIDE SEQUENCE [LARGE SCALE GENOMIC DNA]</scope>
    <source>
        <strain evidence="3 4">F27</strain>
    </source>
</reference>
<dbReference type="Proteomes" id="UP001430455">
    <property type="component" value="Unassembled WGS sequence"/>
</dbReference>
<keyword evidence="1" id="KW-0472">Membrane</keyword>
<dbReference type="InterPro" id="IPR006976">
    <property type="entry name" value="VanZ-like"/>
</dbReference>
<gene>
    <name evidence="3" type="ORF">EGH23_08780</name>
</gene>
<keyword evidence="1" id="KW-0812">Transmembrane</keyword>
<proteinExistence type="predicted"/>
<evidence type="ECO:0000256" key="1">
    <source>
        <dbReference type="SAM" id="Phobius"/>
    </source>
</evidence>
<sequence>MTVRLPLLPRWLRWSVVALVGGFIFYTSIVTAPPETPIDYARLWVDIALDKWRHFVAYAVLAGTLAYATDDWSLERRGIVLAVVSVTVLYGVGIEVGQSFLPGRYFSLGDALANAVGALLVAPWYLLRRYVTFVGVRSWLRLFAPHSGR</sequence>
<feature type="transmembrane region" description="Helical" evidence="1">
    <location>
        <begin position="12"/>
        <end position="32"/>
    </location>
</feature>
<evidence type="ECO:0000259" key="2">
    <source>
        <dbReference type="Pfam" id="PF04892"/>
    </source>
</evidence>
<keyword evidence="4" id="KW-1185">Reference proteome</keyword>
<evidence type="ECO:0000313" key="4">
    <source>
        <dbReference type="Proteomes" id="UP001430455"/>
    </source>
</evidence>
<keyword evidence="1" id="KW-1133">Transmembrane helix</keyword>
<dbReference type="EMBL" id="RKLT01000002">
    <property type="protein sequence ID" value="MBX0294969.1"/>
    <property type="molecule type" value="Genomic_DNA"/>
</dbReference>
<feature type="transmembrane region" description="Helical" evidence="1">
    <location>
        <begin position="106"/>
        <end position="127"/>
    </location>
</feature>